<keyword evidence="2" id="KW-1185">Reference proteome</keyword>
<accession>A0ABX7F366</accession>
<dbReference type="EMBL" id="CP032407">
    <property type="protein sequence ID" value="QRF54634.1"/>
    <property type="molecule type" value="Genomic_DNA"/>
</dbReference>
<dbReference type="RefSeq" id="WP_203021130.1">
    <property type="nucleotide sequence ID" value="NZ_CP032407.1"/>
</dbReference>
<reference evidence="1 2" key="1">
    <citation type="submission" date="2018-09" db="EMBL/GenBank/DDBJ databases">
        <title>Rhizobium sp. MAE2-X.</title>
        <authorList>
            <person name="Lee Y."/>
            <person name="Jeon C.O."/>
        </authorList>
    </citation>
    <scope>NUCLEOTIDE SEQUENCE [LARGE SCALE GENOMIC DNA]</scope>
    <source>
        <strain evidence="1 2">MAE2-X</strain>
        <plasmid evidence="1 2">p2</plasmid>
    </source>
</reference>
<keyword evidence="1" id="KW-0614">Plasmid</keyword>
<gene>
    <name evidence="1" type="ORF">D4A92_24215</name>
</gene>
<evidence type="ECO:0000313" key="1">
    <source>
        <dbReference type="EMBL" id="QRF54634.1"/>
    </source>
</evidence>
<proteinExistence type="predicted"/>
<evidence type="ECO:0008006" key="3">
    <source>
        <dbReference type="Google" id="ProtNLM"/>
    </source>
</evidence>
<organism evidence="1 2">
    <name type="scientific">Rhizobium rosettiformans</name>
    <dbReference type="NCBI Taxonomy" id="1368430"/>
    <lineage>
        <taxon>Bacteria</taxon>
        <taxon>Pseudomonadati</taxon>
        <taxon>Pseudomonadota</taxon>
        <taxon>Alphaproteobacteria</taxon>
        <taxon>Hyphomicrobiales</taxon>
        <taxon>Rhizobiaceae</taxon>
        <taxon>Rhizobium/Agrobacterium group</taxon>
        <taxon>Rhizobium</taxon>
    </lineage>
</organism>
<evidence type="ECO:0000313" key="2">
    <source>
        <dbReference type="Proteomes" id="UP000596351"/>
    </source>
</evidence>
<name>A0ABX7F366_9HYPH</name>
<protein>
    <recommendedName>
        <fullName evidence="3">PD-(D/E)XK endonuclease-like domain-containing protein</fullName>
    </recommendedName>
</protein>
<geneLocation type="plasmid" evidence="1 2">
    <name>p2</name>
</geneLocation>
<dbReference type="Proteomes" id="UP000596351">
    <property type="component" value="Plasmid p2"/>
</dbReference>
<sequence>MNPWSDANDFELGLRALLVRVDLELEKQDRDTFSDLDPNRVPHEHDTRLLFIDELLALLGWDRGIDGNVREEVRLKGETTRFMDYLGVSALSNKAHLLVEAKAWDVPAITARNPSEASEPVSMIVKGLNHIKDQGQEKDCPINKAWDGYLRQVAGYVQVLKESYAHELPRAVLISGEWMAIFLNPVATFLGNPVEKDIVFILRADFFAKAPRIFELLHRSKVTADAPIPLRPAQLSNYIAVDDVRGVYRGVHIVVEKEGSKIYGVQPKLRVFPALHIARKDGAVISVTNGESSFVLSDGYDDEGKPRIEGHIDEIGNAIDGLIAQCSHELSGKLKIDSLSNFPGFKVDRLGRELVRPFPGGGEWLAATGADHHFILPEPRIAACQFHCWSSLHPHRAVRGPVSMPSVSPQCFFPDGQPHHCANQVVLDRREKRCQVHAVDSRVCCQACAYLDQCWKPEEKANLPCGT</sequence>